<feature type="region of interest" description="Disordered" evidence="4">
    <location>
        <begin position="432"/>
        <end position="453"/>
    </location>
</feature>
<protein>
    <recommendedName>
        <fullName evidence="7">FAD-binding domain-containing protein</fullName>
    </recommendedName>
</protein>
<dbReference type="EMBL" id="JARKIE010000084">
    <property type="protein sequence ID" value="KAJ7687821.1"/>
    <property type="molecule type" value="Genomic_DNA"/>
</dbReference>
<dbReference type="GO" id="GO:0004497">
    <property type="term" value="F:monooxygenase activity"/>
    <property type="evidence" value="ECO:0007669"/>
    <property type="project" value="UniProtKB-KW"/>
</dbReference>
<evidence type="ECO:0000256" key="3">
    <source>
        <dbReference type="ARBA" id="ARBA00023033"/>
    </source>
</evidence>
<evidence type="ECO:0000313" key="5">
    <source>
        <dbReference type="EMBL" id="KAJ7687821.1"/>
    </source>
</evidence>
<dbReference type="PANTHER" id="PTHR13789">
    <property type="entry name" value="MONOOXYGENASE"/>
    <property type="match status" value="1"/>
</dbReference>
<evidence type="ECO:0000256" key="4">
    <source>
        <dbReference type="SAM" id="MobiDB-lite"/>
    </source>
</evidence>
<sequence>MTDSEAALNFVSTTPSLCVRGLYMKAQRTTGLASAIALKTSGHNVLVLEKEAKLGGTVLGRGGCARIPPNGCKILFDWGLETQIRANAAIGAGFAVYRYDGGKTPDRDFIGINRWDPELLSEARGDVVHVWHQDLLRILYAEAIRPSNSAGKLRGDPAVWRDSHGDGIIGADGATGVVRRTLLEEEDVDPGICDVPTGMVLYGAVIPNALAIQDPDLACFYEDPESTLSMGSNRGSMTATVGAERDIALWLYTRQDGNWTEEVELRITDAIGSCDASIKKLASLAGPTTCIQIPDRYELESWVSKSGRVLVLGEAAHPFPGKYSRILAMPIAFRSSYMRLRNIGMRDRCHRIEGIEKQYIQVITLPDGEMQRARDAAMRVNVAAGRNVMDPGPDESNLHQIIEDTRMIFSYDPADDADEWWMAWGRFRDSAEAPEQHQGSQAELIYSQHPHNL</sequence>
<organism evidence="5 6">
    <name type="scientific">Mycena rosella</name>
    <name type="common">Pink bonnet</name>
    <name type="synonym">Agaricus rosellus</name>
    <dbReference type="NCBI Taxonomy" id="1033263"/>
    <lineage>
        <taxon>Eukaryota</taxon>
        <taxon>Fungi</taxon>
        <taxon>Dikarya</taxon>
        <taxon>Basidiomycota</taxon>
        <taxon>Agaricomycotina</taxon>
        <taxon>Agaricomycetes</taxon>
        <taxon>Agaricomycetidae</taxon>
        <taxon>Agaricales</taxon>
        <taxon>Marasmiineae</taxon>
        <taxon>Mycenaceae</taxon>
        <taxon>Mycena</taxon>
    </lineage>
</organism>
<gene>
    <name evidence="5" type="ORF">B0H17DRAFT_1135994</name>
</gene>
<dbReference type="PANTHER" id="PTHR13789:SF147">
    <property type="entry name" value="PUTATIVE (AFU_ORTHOLOGUE AFUA_2G01950)-RELATED"/>
    <property type="match status" value="1"/>
</dbReference>
<dbReference type="SUPFAM" id="SSF51905">
    <property type="entry name" value="FAD/NAD(P)-binding domain"/>
    <property type="match status" value="1"/>
</dbReference>
<evidence type="ECO:0000313" key="6">
    <source>
        <dbReference type="Proteomes" id="UP001221757"/>
    </source>
</evidence>
<accession>A0AAD7DDL4</accession>
<keyword evidence="2" id="KW-0560">Oxidoreductase</keyword>
<proteinExistence type="inferred from homology"/>
<dbReference type="AlphaFoldDB" id="A0AAD7DDL4"/>
<evidence type="ECO:0000256" key="1">
    <source>
        <dbReference type="ARBA" id="ARBA00007992"/>
    </source>
</evidence>
<name>A0AAD7DDL4_MYCRO</name>
<comment type="caution">
    <text evidence="5">The sequence shown here is derived from an EMBL/GenBank/DDBJ whole genome shotgun (WGS) entry which is preliminary data.</text>
</comment>
<dbReference type="InterPro" id="IPR036188">
    <property type="entry name" value="FAD/NAD-bd_sf"/>
</dbReference>
<keyword evidence="6" id="KW-1185">Reference proteome</keyword>
<evidence type="ECO:0000256" key="2">
    <source>
        <dbReference type="ARBA" id="ARBA00023002"/>
    </source>
</evidence>
<dbReference type="InterPro" id="IPR050493">
    <property type="entry name" value="FAD-dep_Monooxygenase_BioMet"/>
</dbReference>
<dbReference type="Proteomes" id="UP001221757">
    <property type="component" value="Unassembled WGS sequence"/>
</dbReference>
<comment type="similarity">
    <text evidence="1">Belongs to the paxM FAD-dependent monooxygenase family.</text>
</comment>
<evidence type="ECO:0008006" key="7">
    <source>
        <dbReference type="Google" id="ProtNLM"/>
    </source>
</evidence>
<dbReference type="Gene3D" id="3.50.50.60">
    <property type="entry name" value="FAD/NAD(P)-binding domain"/>
    <property type="match status" value="1"/>
</dbReference>
<reference evidence="5" key="1">
    <citation type="submission" date="2023-03" db="EMBL/GenBank/DDBJ databases">
        <title>Massive genome expansion in bonnet fungi (Mycena s.s.) driven by repeated elements and novel gene families across ecological guilds.</title>
        <authorList>
            <consortium name="Lawrence Berkeley National Laboratory"/>
            <person name="Harder C.B."/>
            <person name="Miyauchi S."/>
            <person name="Viragh M."/>
            <person name="Kuo A."/>
            <person name="Thoen E."/>
            <person name="Andreopoulos B."/>
            <person name="Lu D."/>
            <person name="Skrede I."/>
            <person name="Drula E."/>
            <person name="Henrissat B."/>
            <person name="Morin E."/>
            <person name="Kohler A."/>
            <person name="Barry K."/>
            <person name="LaButti K."/>
            <person name="Morin E."/>
            <person name="Salamov A."/>
            <person name="Lipzen A."/>
            <person name="Mereny Z."/>
            <person name="Hegedus B."/>
            <person name="Baldrian P."/>
            <person name="Stursova M."/>
            <person name="Weitz H."/>
            <person name="Taylor A."/>
            <person name="Grigoriev I.V."/>
            <person name="Nagy L.G."/>
            <person name="Martin F."/>
            <person name="Kauserud H."/>
        </authorList>
    </citation>
    <scope>NUCLEOTIDE SEQUENCE</scope>
    <source>
        <strain evidence="5">CBHHK067</strain>
    </source>
</reference>
<keyword evidence="3" id="KW-0503">Monooxygenase</keyword>